<feature type="domain" description="Helix-turn-helix" evidence="1">
    <location>
        <begin position="40"/>
        <end position="89"/>
    </location>
</feature>
<evidence type="ECO:0000259" key="1">
    <source>
        <dbReference type="Pfam" id="PF12728"/>
    </source>
</evidence>
<name>A0A1J5Q6D1_9ZZZZ</name>
<organism evidence="2">
    <name type="scientific">mine drainage metagenome</name>
    <dbReference type="NCBI Taxonomy" id="410659"/>
    <lineage>
        <taxon>unclassified sequences</taxon>
        <taxon>metagenomes</taxon>
        <taxon>ecological metagenomes</taxon>
    </lineage>
</organism>
<sequence>MSTATQFRLAVPVPDTRILRPVATDEQIINVTVNTEDKLLLTVMEAARRLGIGRTLMYELLDAGEILSVYIGRLHRVPVEALDDFVTRHRTRPNDQ</sequence>
<reference evidence="2" key="1">
    <citation type="submission" date="2016-10" db="EMBL/GenBank/DDBJ databases">
        <title>Sequence of Gallionella enrichment culture.</title>
        <authorList>
            <person name="Poehlein A."/>
            <person name="Muehling M."/>
            <person name="Daniel R."/>
        </authorList>
    </citation>
    <scope>NUCLEOTIDE SEQUENCE</scope>
</reference>
<gene>
    <name evidence="2" type="ORF">GALL_390450</name>
</gene>
<accession>A0A1J5Q6D1</accession>
<proteinExistence type="predicted"/>
<dbReference type="InterPro" id="IPR010093">
    <property type="entry name" value="SinI_DNA-bd"/>
</dbReference>
<dbReference type="InterPro" id="IPR041657">
    <property type="entry name" value="HTH_17"/>
</dbReference>
<comment type="caution">
    <text evidence="2">The sequence shown here is derived from an EMBL/GenBank/DDBJ whole genome shotgun (WGS) entry which is preliminary data.</text>
</comment>
<dbReference type="GO" id="GO:0003677">
    <property type="term" value="F:DNA binding"/>
    <property type="evidence" value="ECO:0007669"/>
    <property type="project" value="InterPro"/>
</dbReference>
<dbReference type="Pfam" id="PF12728">
    <property type="entry name" value="HTH_17"/>
    <property type="match status" value="1"/>
</dbReference>
<protein>
    <submittedName>
        <fullName evidence="2">Helix-turn-helix domain protein</fullName>
    </submittedName>
</protein>
<dbReference type="NCBIfam" id="TIGR01764">
    <property type="entry name" value="excise"/>
    <property type="match status" value="1"/>
</dbReference>
<dbReference type="AlphaFoldDB" id="A0A1J5Q6D1"/>
<evidence type="ECO:0000313" key="2">
    <source>
        <dbReference type="EMBL" id="OIQ79222.1"/>
    </source>
</evidence>
<dbReference type="EMBL" id="MLJW01001253">
    <property type="protein sequence ID" value="OIQ79222.1"/>
    <property type="molecule type" value="Genomic_DNA"/>
</dbReference>